<gene>
    <name evidence="1" type="ORF">CEXT_440751</name>
</gene>
<protein>
    <submittedName>
        <fullName evidence="1">Uncharacterized protein</fullName>
    </submittedName>
</protein>
<proteinExistence type="predicted"/>
<accession>A0AAV4R2U0</accession>
<evidence type="ECO:0000313" key="2">
    <source>
        <dbReference type="Proteomes" id="UP001054945"/>
    </source>
</evidence>
<organism evidence="1 2">
    <name type="scientific">Caerostris extrusa</name>
    <name type="common">Bark spider</name>
    <name type="synonym">Caerostris bankana</name>
    <dbReference type="NCBI Taxonomy" id="172846"/>
    <lineage>
        <taxon>Eukaryota</taxon>
        <taxon>Metazoa</taxon>
        <taxon>Ecdysozoa</taxon>
        <taxon>Arthropoda</taxon>
        <taxon>Chelicerata</taxon>
        <taxon>Arachnida</taxon>
        <taxon>Araneae</taxon>
        <taxon>Araneomorphae</taxon>
        <taxon>Entelegynae</taxon>
        <taxon>Araneoidea</taxon>
        <taxon>Araneidae</taxon>
        <taxon>Caerostris</taxon>
    </lineage>
</organism>
<comment type="caution">
    <text evidence="1">The sequence shown here is derived from an EMBL/GenBank/DDBJ whole genome shotgun (WGS) entry which is preliminary data.</text>
</comment>
<keyword evidence="2" id="KW-1185">Reference proteome</keyword>
<sequence length="139" mass="15997">MTHLLGITKRFSRVYTIKAQDQLIDAKRNLEMIWPNFRRGQIYAEDNLSVRIDFGSDGVHVIKPIPIQDLTLIRGQFEEIVEELRSLAQSSPMSCPSGGLLMEDYLWATARRVIKDGRRKVVTKHDIKSALYKRADIIL</sequence>
<dbReference type="AlphaFoldDB" id="A0AAV4R2U0"/>
<reference evidence="1 2" key="1">
    <citation type="submission" date="2021-06" db="EMBL/GenBank/DDBJ databases">
        <title>Caerostris extrusa draft genome.</title>
        <authorList>
            <person name="Kono N."/>
            <person name="Arakawa K."/>
        </authorList>
    </citation>
    <scope>NUCLEOTIDE SEQUENCE [LARGE SCALE GENOMIC DNA]</scope>
</reference>
<dbReference type="EMBL" id="BPLR01007175">
    <property type="protein sequence ID" value="GIY14949.1"/>
    <property type="molecule type" value="Genomic_DNA"/>
</dbReference>
<evidence type="ECO:0000313" key="1">
    <source>
        <dbReference type="EMBL" id="GIY14949.1"/>
    </source>
</evidence>
<name>A0AAV4R2U0_CAEEX</name>
<dbReference type="Proteomes" id="UP001054945">
    <property type="component" value="Unassembled WGS sequence"/>
</dbReference>